<protein>
    <recommendedName>
        <fullName evidence="1">ribose-phosphate diphosphokinase</fullName>
        <ecNumber evidence="1">2.7.6.1</ecNumber>
    </recommendedName>
</protein>
<name>A0A1H4R5E6_RHOJO</name>
<evidence type="ECO:0000256" key="8">
    <source>
        <dbReference type="ARBA" id="ARBA00022842"/>
    </source>
</evidence>
<organism evidence="11 12">
    <name type="scientific">Rhodococcus jostii</name>
    <dbReference type="NCBI Taxonomy" id="132919"/>
    <lineage>
        <taxon>Bacteria</taxon>
        <taxon>Bacillati</taxon>
        <taxon>Actinomycetota</taxon>
        <taxon>Actinomycetes</taxon>
        <taxon>Mycobacteriales</taxon>
        <taxon>Nocardiaceae</taxon>
        <taxon>Rhodococcus</taxon>
    </lineage>
</organism>
<dbReference type="InterPro" id="IPR029099">
    <property type="entry name" value="Pribosyltran_N"/>
</dbReference>
<dbReference type="GO" id="GO:0016301">
    <property type="term" value="F:kinase activity"/>
    <property type="evidence" value="ECO:0007669"/>
    <property type="project" value="UniProtKB-KW"/>
</dbReference>
<dbReference type="InterPro" id="IPR029057">
    <property type="entry name" value="PRTase-like"/>
</dbReference>
<evidence type="ECO:0000256" key="1">
    <source>
        <dbReference type="ARBA" id="ARBA00013247"/>
    </source>
</evidence>
<reference evidence="12" key="1">
    <citation type="submission" date="2016-10" db="EMBL/GenBank/DDBJ databases">
        <authorList>
            <person name="Varghese N."/>
        </authorList>
    </citation>
    <scope>NUCLEOTIDE SEQUENCE [LARGE SCALE GENOMIC DNA]</scope>
    <source>
        <strain evidence="12">DSM 44719</strain>
    </source>
</reference>
<dbReference type="Pfam" id="PF14572">
    <property type="entry name" value="Pribosyl_synth"/>
    <property type="match status" value="1"/>
</dbReference>
<evidence type="ECO:0000256" key="6">
    <source>
        <dbReference type="ARBA" id="ARBA00022777"/>
    </source>
</evidence>
<dbReference type="GO" id="GO:0002189">
    <property type="term" value="C:ribose phosphate diphosphokinase complex"/>
    <property type="evidence" value="ECO:0007669"/>
    <property type="project" value="TreeGrafter"/>
</dbReference>
<dbReference type="SMART" id="SM01400">
    <property type="entry name" value="Pribosyltran_N"/>
    <property type="match status" value="1"/>
</dbReference>
<dbReference type="EMBL" id="FNTL01000004">
    <property type="protein sequence ID" value="SEC27130.1"/>
    <property type="molecule type" value="Genomic_DNA"/>
</dbReference>
<keyword evidence="2" id="KW-0808">Transferase</keyword>
<dbReference type="FunFam" id="3.40.50.2020:FF:000002">
    <property type="entry name" value="Ribose-phosphate pyrophosphokinase"/>
    <property type="match status" value="1"/>
</dbReference>
<keyword evidence="8" id="KW-0460">Magnesium</keyword>
<comment type="catalytic activity">
    <reaction evidence="9">
        <text>D-ribose 5-phosphate + ATP = 5-phospho-alpha-D-ribose 1-diphosphate + AMP + H(+)</text>
        <dbReference type="Rhea" id="RHEA:15609"/>
        <dbReference type="ChEBI" id="CHEBI:15378"/>
        <dbReference type="ChEBI" id="CHEBI:30616"/>
        <dbReference type="ChEBI" id="CHEBI:58017"/>
        <dbReference type="ChEBI" id="CHEBI:78346"/>
        <dbReference type="ChEBI" id="CHEBI:456215"/>
        <dbReference type="EC" id="2.7.6.1"/>
    </reaction>
</comment>
<dbReference type="GO" id="GO:0005524">
    <property type="term" value="F:ATP binding"/>
    <property type="evidence" value="ECO:0007669"/>
    <property type="project" value="UniProtKB-KW"/>
</dbReference>
<dbReference type="PANTHER" id="PTHR10210">
    <property type="entry name" value="RIBOSE-PHOSPHATE DIPHOSPHOKINASE FAMILY MEMBER"/>
    <property type="match status" value="1"/>
</dbReference>
<dbReference type="SUPFAM" id="SSF53271">
    <property type="entry name" value="PRTase-like"/>
    <property type="match status" value="1"/>
</dbReference>
<keyword evidence="7" id="KW-0067">ATP-binding</keyword>
<sequence>MAALRSIPTRSGADSATSVGTATSMPMNYGKRLKLFSGRANPDIAKAIGAELDVGLSPVVLKTFSNGEVYCRFEESIRDADVFIVQPTCTNPDTGVTTNDALMELMVMIDAAVAASAHRVIAVTPWYGYSRQDKQSAPREPISARMVARMLESAGADRLLAMDLHAGQLQGMFKIPVDHMTAMRLLAQYFIDLEMEDLVVVAPDAGRVKLNKSFAQCVGADLAILDKERPRHQVAEIGHVIGDVRGKTAIIVDDMIDTAGTLRAAGEMVMRAGASRVFAAATHPVFSGQAYDNLAASPFEEIVVTDTIALSPQAPANVRVLSCAGVLADSISQVFRGGSVSEVFGSEYQLF</sequence>
<proteinExistence type="predicted"/>
<keyword evidence="6 11" id="KW-0418">Kinase</keyword>
<dbReference type="GO" id="GO:0005737">
    <property type="term" value="C:cytoplasm"/>
    <property type="evidence" value="ECO:0007669"/>
    <property type="project" value="TreeGrafter"/>
</dbReference>
<evidence type="ECO:0000256" key="9">
    <source>
        <dbReference type="ARBA" id="ARBA00049535"/>
    </source>
</evidence>
<gene>
    <name evidence="11" type="ORF">SAMN04490220_1217</name>
</gene>
<dbReference type="FunFam" id="3.40.50.2020:FF:000014">
    <property type="entry name" value="Ribose-phosphate pyrophosphokinase 1"/>
    <property type="match status" value="1"/>
</dbReference>
<dbReference type="InterPro" id="IPR000836">
    <property type="entry name" value="PRTase_dom"/>
</dbReference>
<keyword evidence="3" id="KW-0479">Metal-binding</keyword>
<keyword evidence="4" id="KW-0545">Nucleotide biosynthesis</keyword>
<dbReference type="InterPro" id="IPR005946">
    <property type="entry name" value="Rib-P_diPkinase"/>
</dbReference>
<feature type="domain" description="Ribose-phosphate pyrophosphokinase N-terminal" evidence="10">
    <location>
        <begin position="33"/>
        <end position="155"/>
    </location>
</feature>
<dbReference type="Proteomes" id="UP000183407">
    <property type="component" value="Unassembled WGS sequence"/>
</dbReference>
<evidence type="ECO:0000259" key="10">
    <source>
        <dbReference type="Pfam" id="PF13793"/>
    </source>
</evidence>
<evidence type="ECO:0000256" key="4">
    <source>
        <dbReference type="ARBA" id="ARBA00022727"/>
    </source>
</evidence>
<keyword evidence="5" id="KW-0547">Nucleotide-binding</keyword>
<dbReference type="CDD" id="cd06223">
    <property type="entry name" value="PRTases_typeI"/>
    <property type="match status" value="1"/>
</dbReference>
<dbReference type="GO" id="GO:0000287">
    <property type="term" value="F:magnesium ion binding"/>
    <property type="evidence" value="ECO:0007669"/>
    <property type="project" value="InterPro"/>
</dbReference>
<evidence type="ECO:0000256" key="5">
    <source>
        <dbReference type="ARBA" id="ARBA00022741"/>
    </source>
</evidence>
<dbReference type="AlphaFoldDB" id="A0A1H4R5E6"/>
<evidence type="ECO:0000313" key="11">
    <source>
        <dbReference type="EMBL" id="SEC27130.1"/>
    </source>
</evidence>
<dbReference type="Gene3D" id="3.40.50.2020">
    <property type="match status" value="2"/>
</dbReference>
<dbReference type="GO" id="GO:0006164">
    <property type="term" value="P:purine nucleotide biosynthetic process"/>
    <property type="evidence" value="ECO:0007669"/>
    <property type="project" value="TreeGrafter"/>
</dbReference>
<accession>A0A1H4R5E6</accession>
<dbReference type="GO" id="GO:0004749">
    <property type="term" value="F:ribose phosphate diphosphokinase activity"/>
    <property type="evidence" value="ECO:0007669"/>
    <property type="project" value="UniProtKB-EC"/>
</dbReference>
<evidence type="ECO:0000256" key="7">
    <source>
        <dbReference type="ARBA" id="ARBA00022840"/>
    </source>
</evidence>
<dbReference type="GO" id="GO:0006015">
    <property type="term" value="P:5-phosphoribose 1-diphosphate biosynthetic process"/>
    <property type="evidence" value="ECO:0007669"/>
    <property type="project" value="TreeGrafter"/>
</dbReference>
<dbReference type="EC" id="2.7.6.1" evidence="1"/>
<dbReference type="PANTHER" id="PTHR10210:SF41">
    <property type="entry name" value="RIBOSE-PHOSPHATE PYROPHOSPHOKINASE 1, CHLOROPLASTIC"/>
    <property type="match status" value="1"/>
</dbReference>
<dbReference type="Pfam" id="PF13793">
    <property type="entry name" value="Pribosyltran_N"/>
    <property type="match status" value="1"/>
</dbReference>
<evidence type="ECO:0000256" key="3">
    <source>
        <dbReference type="ARBA" id="ARBA00022723"/>
    </source>
</evidence>
<evidence type="ECO:0000313" key="12">
    <source>
        <dbReference type="Proteomes" id="UP000183407"/>
    </source>
</evidence>
<dbReference type="NCBIfam" id="TIGR01251">
    <property type="entry name" value="ribP_PPkin"/>
    <property type="match status" value="1"/>
</dbReference>
<evidence type="ECO:0000256" key="2">
    <source>
        <dbReference type="ARBA" id="ARBA00022679"/>
    </source>
</evidence>
<dbReference type="NCBIfam" id="NF002320">
    <property type="entry name" value="PRK01259.1"/>
    <property type="match status" value="1"/>
</dbReference>